<protein>
    <recommendedName>
        <fullName evidence="3">Spore coat protein</fullName>
    </recommendedName>
</protein>
<keyword evidence="2" id="KW-1185">Reference proteome</keyword>
<evidence type="ECO:0000313" key="1">
    <source>
        <dbReference type="EMBL" id="MFD2212242.1"/>
    </source>
</evidence>
<evidence type="ECO:0008006" key="3">
    <source>
        <dbReference type="Google" id="ProtNLM"/>
    </source>
</evidence>
<dbReference type="Proteomes" id="UP001597318">
    <property type="component" value="Unassembled WGS sequence"/>
</dbReference>
<name>A0ABW5BQ39_9BACI</name>
<evidence type="ECO:0000313" key="2">
    <source>
        <dbReference type="Proteomes" id="UP001597318"/>
    </source>
</evidence>
<organism evidence="1 2">
    <name type="scientific">Metabacillus endolithicus</name>
    <dbReference type="NCBI Taxonomy" id="1535204"/>
    <lineage>
        <taxon>Bacteria</taxon>
        <taxon>Bacillati</taxon>
        <taxon>Bacillota</taxon>
        <taxon>Bacilli</taxon>
        <taxon>Bacillales</taxon>
        <taxon>Bacillaceae</taxon>
        <taxon>Metabacillus</taxon>
    </lineage>
</organism>
<proteinExistence type="predicted"/>
<comment type="caution">
    <text evidence="1">The sequence shown here is derived from an EMBL/GenBank/DDBJ whole genome shotgun (WGS) entry which is preliminary data.</text>
</comment>
<dbReference type="EMBL" id="JBHUIK010000001">
    <property type="protein sequence ID" value="MFD2212242.1"/>
    <property type="molecule type" value="Genomic_DNA"/>
</dbReference>
<gene>
    <name evidence="1" type="ORF">ACFSKK_00790</name>
</gene>
<sequence>MYQNITTGAHPGVPGACTATYNGHTLYNHHNNPSLHSQHYSNHNNPYYYNNSFPTMMYPGSPYSQFYFNR</sequence>
<dbReference type="RefSeq" id="WP_247342768.1">
    <property type="nucleotide sequence ID" value="NZ_CP095550.1"/>
</dbReference>
<accession>A0ABW5BQ39</accession>
<reference evidence="2" key="1">
    <citation type="journal article" date="2019" name="Int. J. Syst. Evol. Microbiol.">
        <title>The Global Catalogue of Microorganisms (GCM) 10K type strain sequencing project: providing services to taxonomists for standard genome sequencing and annotation.</title>
        <authorList>
            <consortium name="The Broad Institute Genomics Platform"/>
            <consortium name="The Broad Institute Genome Sequencing Center for Infectious Disease"/>
            <person name="Wu L."/>
            <person name="Ma J."/>
        </authorList>
    </citation>
    <scope>NUCLEOTIDE SEQUENCE [LARGE SCALE GENOMIC DNA]</scope>
    <source>
        <strain evidence="2">CGMCC 1.15474</strain>
    </source>
</reference>